<feature type="transmembrane region" description="Helical" evidence="6">
    <location>
        <begin position="293"/>
        <end position="315"/>
    </location>
</feature>
<keyword evidence="5 6" id="KW-0472">Membrane</keyword>
<dbReference type="PROSITE" id="PS00217">
    <property type="entry name" value="SUGAR_TRANSPORT_2"/>
    <property type="match status" value="1"/>
</dbReference>
<evidence type="ECO:0000313" key="8">
    <source>
        <dbReference type="EMBL" id="KAF7919333.1"/>
    </source>
</evidence>
<proteinExistence type="inferred from homology"/>
<dbReference type="SUPFAM" id="SSF103473">
    <property type="entry name" value="MFS general substrate transporter"/>
    <property type="match status" value="1"/>
</dbReference>
<dbReference type="GO" id="GO:0016020">
    <property type="term" value="C:membrane"/>
    <property type="evidence" value="ECO:0007669"/>
    <property type="project" value="UniProtKB-SubCell"/>
</dbReference>
<accession>A0A9P5HPU7</accession>
<dbReference type="GO" id="GO:0005351">
    <property type="term" value="F:carbohydrate:proton symporter activity"/>
    <property type="evidence" value="ECO:0007669"/>
    <property type="project" value="TreeGrafter"/>
</dbReference>
<dbReference type="InterPro" id="IPR005829">
    <property type="entry name" value="Sugar_transporter_CS"/>
</dbReference>
<gene>
    <name evidence="8" type="ORF">EAE97_011665</name>
</gene>
<dbReference type="AlphaFoldDB" id="A0A9P5HPU7"/>
<feature type="domain" description="Major facilitator superfamily (MFS) profile" evidence="7">
    <location>
        <begin position="55"/>
        <end position="460"/>
    </location>
</feature>
<feature type="transmembrane region" description="Helical" evidence="6">
    <location>
        <begin position="335"/>
        <end position="353"/>
    </location>
</feature>
<organism evidence="8 9">
    <name type="scientific">Botrytis byssoidea</name>
    <dbReference type="NCBI Taxonomy" id="139641"/>
    <lineage>
        <taxon>Eukaryota</taxon>
        <taxon>Fungi</taxon>
        <taxon>Dikarya</taxon>
        <taxon>Ascomycota</taxon>
        <taxon>Pezizomycotina</taxon>
        <taxon>Leotiomycetes</taxon>
        <taxon>Helotiales</taxon>
        <taxon>Sclerotiniaceae</taxon>
        <taxon>Botrytis</taxon>
    </lineage>
</organism>
<keyword evidence="9" id="KW-1185">Reference proteome</keyword>
<reference evidence="8 9" key="1">
    <citation type="journal article" date="2020" name="Genome Biol. Evol.">
        <title>Comparative genomics of Sclerotiniaceae.</title>
        <authorList>
            <person name="Valero Jimenez C.A."/>
            <person name="Steentjes M."/>
            <person name="Scholten O.E."/>
            <person name="Van Kan J.A.L."/>
        </authorList>
    </citation>
    <scope>NUCLEOTIDE SEQUENCE [LARGE SCALE GENOMIC DNA]</scope>
    <source>
        <strain evidence="8 9">MUCL 94</strain>
    </source>
</reference>
<sequence length="501" mass="55642">MSADKKMRAGTHEEHNDEKHVTQVKVVKGDETSAQAMLKEPSKTWSGRSFILYACALVAFFCSTCNGFDGSMFNSLLAMEQFRTYFNVANDGTWTGIVTSMYSIGSVVAIPFIGPAIDTWGRKVGIYIGASSIVLGTIVQSTTLHSSNVIGQFMGGRFLLGFGVGIVASAGPMYVVEISHPAHRDVVTAFYNTFWFVGSILAWGSARASADLSGLCIILVWALPESPRWQYVHGQRDKAKAMLTRYHREGNPNRIWVEMQLHEYEEYLELDGADKRWWDYRALFKDKASRYRLACNCTIAIFGQWAGNGPISYFISAVLDTAGITDSFTQLNLNLGLNIMQFGLASFGASLVDKVGRRPLLLFANIGCAIVWIGATVSSSINANTGFTPLQALYPVEVLSFEMRAKGMAFSNFAVSAATLVNQFAYPVALEKIKWKTYLVFVLWCPIQALVIFFFIPETKNRTLEELDDIFRAKNPRKASLEKKKLVLDESANIIKVEEVI</sequence>
<dbReference type="InterPro" id="IPR050360">
    <property type="entry name" value="MFS_Sugar_Transporters"/>
</dbReference>
<dbReference type="InterPro" id="IPR005828">
    <property type="entry name" value="MFS_sugar_transport-like"/>
</dbReference>
<dbReference type="InterPro" id="IPR036259">
    <property type="entry name" value="MFS_trans_sf"/>
</dbReference>
<dbReference type="EMBL" id="RCSW01000040">
    <property type="protein sequence ID" value="KAF7919333.1"/>
    <property type="molecule type" value="Genomic_DNA"/>
</dbReference>
<dbReference type="Pfam" id="PF00083">
    <property type="entry name" value="Sugar_tr"/>
    <property type="match status" value="1"/>
</dbReference>
<feature type="transmembrane region" description="Helical" evidence="6">
    <location>
        <begin position="126"/>
        <end position="146"/>
    </location>
</feature>
<comment type="subcellular location">
    <subcellularLocation>
        <location evidence="1">Membrane</location>
        <topology evidence="1">Multi-pass membrane protein</topology>
    </subcellularLocation>
</comment>
<comment type="caution">
    <text evidence="8">The sequence shown here is derived from an EMBL/GenBank/DDBJ whole genome shotgun (WGS) entry which is preliminary data.</text>
</comment>
<dbReference type="Proteomes" id="UP000710849">
    <property type="component" value="Unassembled WGS sequence"/>
</dbReference>
<feature type="transmembrane region" description="Helical" evidence="6">
    <location>
        <begin position="93"/>
        <end position="114"/>
    </location>
</feature>
<feature type="transmembrane region" description="Helical" evidence="6">
    <location>
        <begin position="438"/>
        <end position="456"/>
    </location>
</feature>
<keyword evidence="4 6" id="KW-1133">Transmembrane helix</keyword>
<dbReference type="RefSeq" id="XP_038726928.1">
    <property type="nucleotide sequence ID" value="XM_038882180.1"/>
</dbReference>
<dbReference type="PANTHER" id="PTHR48022">
    <property type="entry name" value="PLASTIDIC GLUCOSE TRANSPORTER 4"/>
    <property type="match status" value="1"/>
</dbReference>
<comment type="similarity">
    <text evidence="2">Belongs to the major facilitator superfamily. Sugar transporter (TC 2.A.1.1) family.</text>
</comment>
<evidence type="ECO:0000256" key="5">
    <source>
        <dbReference type="ARBA" id="ARBA00023136"/>
    </source>
</evidence>
<feature type="transmembrane region" description="Helical" evidence="6">
    <location>
        <begin position="408"/>
        <end position="426"/>
    </location>
</feature>
<dbReference type="PANTHER" id="PTHR48022:SF13">
    <property type="entry name" value="MAJOR FACILITATOR SUPERFAMILY (MFS) PROFILE DOMAIN-CONTAINING PROTEIN"/>
    <property type="match status" value="1"/>
</dbReference>
<name>A0A9P5HPU7_9HELO</name>
<evidence type="ECO:0000256" key="1">
    <source>
        <dbReference type="ARBA" id="ARBA00004141"/>
    </source>
</evidence>
<feature type="transmembrane region" description="Helical" evidence="6">
    <location>
        <begin position="50"/>
        <end position="73"/>
    </location>
</feature>
<evidence type="ECO:0000259" key="7">
    <source>
        <dbReference type="PROSITE" id="PS50850"/>
    </source>
</evidence>
<keyword evidence="3 6" id="KW-0812">Transmembrane</keyword>
<evidence type="ECO:0000256" key="3">
    <source>
        <dbReference type="ARBA" id="ARBA00022692"/>
    </source>
</evidence>
<feature type="transmembrane region" description="Helical" evidence="6">
    <location>
        <begin position="360"/>
        <end position="381"/>
    </location>
</feature>
<protein>
    <recommendedName>
        <fullName evidence="7">Major facilitator superfamily (MFS) profile domain-containing protein</fullName>
    </recommendedName>
</protein>
<evidence type="ECO:0000256" key="2">
    <source>
        <dbReference type="ARBA" id="ARBA00010992"/>
    </source>
</evidence>
<dbReference type="InterPro" id="IPR020846">
    <property type="entry name" value="MFS_dom"/>
</dbReference>
<evidence type="ECO:0000256" key="4">
    <source>
        <dbReference type="ARBA" id="ARBA00022989"/>
    </source>
</evidence>
<evidence type="ECO:0000313" key="9">
    <source>
        <dbReference type="Proteomes" id="UP000710849"/>
    </source>
</evidence>
<evidence type="ECO:0000256" key="6">
    <source>
        <dbReference type="SAM" id="Phobius"/>
    </source>
</evidence>
<dbReference type="GeneID" id="62155253"/>
<dbReference type="Gene3D" id="1.20.1250.20">
    <property type="entry name" value="MFS general substrate transporter like domains"/>
    <property type="match status" value="1"/>
</dbReference>
<feature type="transmembrane region" description="Helical" evidence="6">
    <location>
        <begin position="158"/>
        <end position="176"/>
    </location>
</feature>
<dbReference type="PROSITE" id="PS50850">
    <property type="entry name" value="MFS"/>
    <property type="match status" value="1"/>
</dbReference>